<keyword evidence="4" id="KW-0238">DNA-binding</keyword>
<accession>A0A2S3I2G4</accession>
<dbReference type="PANTHER" id="PTHR31713:SF100">
    <property type="entry name" value="CALMODULIN-BINDING PROTEIN 60 B"/>
    <property type="match status" value="1"/>
</dbReference>
<feature type="domain" description="Calmodulin binding protein-like N-terminal" evidence="9">
    <location>
        <begin position="74"/>
        <end position="117"/>
    </location>
</feature>
<feature type="compositionally biased region" description="Acidic residues" evidence="8">
    <location>
        <begin position="9"/>
        <end position="18"/>
    </location>
</feature>
<evidence type="ECO:0000256" key="8">
    <source>
        <dbReference type="SAM" id="MobiDB-lite"/>
    </source>
</evidence>
<sequence length="345" mass="39097">MAARRPRGEDDDDDEGIGADDHLHRRGYRRIRQPAVAFTNIVRRAVAQETIQQIVHNLEPLIRRVVREEIQNIFSQNDHHIPLRCRRFRIGVRIMPESHFGARIQEAISESFTVKDHRGELYKKHYPPFLTDNIWRLEKIGKDGPIDKRLESKGIRNVQDFLKLNTIDPDKLRALVGMSDKQWSATLNHAKTCEMGQKCYVFKTLGCDITFNPIGEILAARFGDQTFPLEELHPQQLFHVKQLATQAYQLWDQLEEVTKESNSGRKPSDSQESMISSGAQDAKYLDYTGTATSSAAAAMSTNSSSTSDSAPAAPANDATMFWIPSIPPDDQFGWQNSSGCWDQVD</sequence>
<organism evidence="12">
    <name type="scientific">Panicum hallii</name>
    <dbReference type="NCBI Taxonomy" id="206008"/>
    <lineage>
        <taxon>Eukaryota</taxon>
        <taxon>Viridiplantae</taxon>
        <taxon>Streptophyta</taxon>
        <taxon>Embryophyta</taxon>
        <taxon>Tracheophyta</taxon>
        <taxon>Spermatophyta</taxon>
        <taxon>Magnoliopsida</taxon>
        <taxon>Liliopsida</taxon>
        <taxon>Poales</taxon>
        <taxon>Poaceae</taxon>
        <taxon>PACMAD clade</taxon>
        <taxon>Panicoideae</taxon>
        <taxon>Panicodae</taxon>
        <taxon>Paniceae</taxon>
        <taxon>Panicinae</taxon>
        <taxon>Panicum</taxon>
        <taxon>Panicum sect. Panicum</taxon>
    </lineage>
</organism>
<dbReference type="Gramene" id="PAN34709">
    <property type="protein sequence ID" value="PAN34709"/>
    <property type="gene ID" value="PAHAL_6G167900"/>
</dbReference>
<dbReference type="GO" id="GO:0043565">
    <property type="term" value="F:sequence-specific DNA binding"/>
    <property type="evidence" value="ECO:0007669"/>
    <property type="project" value="TreeGrafter"/>
</dbReference>
<protein>
    <submittedName>
        <fullName evidence="12">Uncharacterized protein</fullName>
    </submittedName>
</protein>
<evidence type="ECO:0000256" key="5">
    <source>
        <dbReference type="ARBA" id="ARBA00023159"/>
    </source>
</evidence>
<feature type="compositionally biased region" description="Polar residues" evidence="8">
    <location>
        <begin position="333"/>
        <end position="345"/>
    </location>
</feature>
<feature type="domain" description="Calmodulin binding protein C-terminal" evidence="11">
    <location>
        <begin position="198"/>
        <end position="257"/>
    </location>
</feature>
<feature type="region of interest" description="Disordered" evidence="8">
    <location>
        <begin position="1"/>
        <end position="21"/>
    </location>
</feature>
<dbReference type="InterPro" id="IPR046830">
    <property type="entry name" value="Calmod_bind_M"/>
</dbReference>
<dbReference type="GO" id="GO:0005634">
    <property type="term" value="C:nucleus"/>
    <property type="evidence" value="ECO:0007669"/>
    <property type="project" value="UniProtKB-SubCell"/>
</dbReference>
<dbReference type="InterPro" id="IPR012416">
    <property type="entry name" value="CBP60"/>
</dbReference>
<evidence type="ECO:0000256" key="3">
    <source>
        <dbReference type="ARBA" id="ARBA00023015"/>
    </source>
</evidence>
<feature type="domain" description="Calmodulin binding protein central" evidence="10">
    <location>
        <begin position="130"/>
        <end position="193"/>
    </location>
</feature>
<dbReference type="InterPro" id="IPR046829">
    <property type="entry name" value="Calmod_bind_C"/>
</dbReference>
<dbReference type="InterPro" id="IPR046831">
    <property type="entry name" value="Calmodulin_bind_N"/>
</dbReference>
<gene>
    <name evidence="12" type="ORF">PAHAL_6G167900</name>
</gene>
<dbReference type="Pfam" id="PF20451">
    <property type="entry name" value="Calmod_bind_M"/>
    <property type="match status" value="1"/>
</dbReference>
<reference evidence="12" key="1">
    <citation type="submission" date="2018-04" db="EMBL/GenBank/DDBJ databases">
        <title>WGS assembly of Panicum hallii.</title>
        <authorList>
            <person name="Lovell J."/>
            <person name="Jenkins J."/>
            <person name="Lowry D."/>
            <person name="Mamidi S."/>
            <person name="Sreedasyam A."/>
            <person name="Weng X."/>
            <person name="Barry K."/>
            <person name="Bonette J."/>
            <person name="Campitelli B."/>
            <person name="Daum C."/>
            <person name="Gordon S."/>
            <person name="Gould B."/>
            <person name="Lipzen A."/>
            <person name="Macqueen A."/>
            <person name="Palacio-Mejia J."/>
            <person name="Plott C."/>
            <person name="Shakirov E."/>
            <person name="Shu S."/>
            <person name="Yoshinaga Y."/>
            <person name="Zane M."/>
            <person name="Rokhsar D."/>
            <person name="Grimwood J."/>
            <person name="Schmutz J."/>
            <person name="Juenger T."/>
        </authorList>
    </citation>
    <scope>NUCLEOTIDE SEQUENCE [LARGE SCALE GENOMIC DNA]</scope>
    <source>
        <strain evidence="12">FIL2</strain>
    </source>
</reference>
<evidence type="ECO:0000259" key="9">
    <source>
        <dbReference type="Pfam" id="PF07887"/>
    </source>
</evidence>
<dbReference type="Pfam" id="PF07887">
    <property type="entry name" value="Calmodulin_bind"/>
    <property type="match status" value="1"/>
</dbReference>
<dbReference type="EMBL" id="CM008051">
    <property type="protein sequence ID" value="PAN34709.1"/>
    <property type="molecule type" value="Genomic_DNA"/>
</dbReference>
<dbReference type="PANTHER" id="PTHR31713">
    <property type="entry name" value="OS02G0177800 PROTEIN"/>
    <property type="match status" value="1"/>
</dbReference>
<dbReference type="Proteomes" id="UP000243499">
    <property type="component" value="Chromosome 6"/>
</dbReference>
<name>A0A2S3I2G4_9POAL</name>
<keyword evidence="7" id="KW-0539">Nucleus</keyword>
<keyword evidence="5" id="KW-0010">Activator</keyword>
<feature type="region of interest" description="Disordered" evidence="8">
    <location>
        <begin position="296"/>
        <end position="345"/>
    </location>
</feature>
<keyword evidence="6" id="KW-0804">Transcription</keyword>
<evidence type="ECO:0000259" key="10">
    <source>
        <dbReference type="Pfam" id="PF20451"/>
    </source>
</evidence>
<comment type="subcellular location">
    <subcellularLocation>
        <location evidence="1">Nucleus</location>
    </subcellularLocation>
</comment>
<evidence type="ECO:0000256" key="6">
    <source>
        <dbReference type="ARBA" id="ARBA00023163"/>
    </source>
</evidence>
<feature type="compositionally biased region" description="Low complexity" evidence="8">
    <location>
        <begin position="296"/>
        <end position="320"/>
    </location>
</feature>
<keyword evidence="3" id="KW-0805">Transcription regulation</keyword>
<comment type="similarity">
    <text evidence="2">Belongs to the plant ACBP60 protein family.</text>
</comment>
<evidence type="ECO:0000256" key="4">
    <source>
        <dbReference type="ARBA" id="ARBA00023125"/>
    </source>
</evidence>
<proteinExistence type="inferred from homology"/>
<evidence type="ECO:0000313" key="12">
    <source>
        <dbReference type="EMBL" id="PAN34709.1"/>
    </source>
</evidence>
<dbReference type="GO" id="GO:0003700">
    <property type="term" value="F:DNA-binding transcription factor activity"/>
    <property type="evidence" value="ECO:0007669"/>
    <property type="project" value="TreeGrafter"/>
</dbReference>
<dbReference type="AlphaFoldDB" id="A0A2S3I2G4"/>
<dbReference type="GO" id="GO:0080142">
    <property type="term" value="P:regulation of salicylic acid biosynthetic process"/>
    <property type="evidence" value="ECO:0007669"/>
    <property type="project" value="TreeGrafter"/>
</dbReference>
<dbReference type="Pfam" id="PF20452">
    <property type="entry name" value="Calmod_bind_C"/>
    <property type="match status" value="1"/>
</dbReference>
<dbReference type="GO" id="GO:0005516">
    <property type="term" value="F:calmodulin binding"/>
    <property type="evidence" value="ECO:0007669"/>
    <property type="project" value="InterPro"/>
</dbReference>
<evidence type="ECO:0000256" key="7">
    <source>
        <dbReference type="ARBA" id="ARBA00023242"/>
    </source>
</evidence>
<evidence type="ECO:0000256" key="1">
    <source>
        <dbReference type="ARBA" id="ARBA00004123"/>
    </source>
</evidence>
<evidence type="ECO:0000256" key="2">
    <source>
        <dbReference type="ARBA" id="ARBA00007214"/>
    </source>
</evidence>
<evidence type="ECO:0000259" key="11">
    <source>
        <dbReference type="Pfam" id="PF20452"/>
    </source>
</evidence>